<protein>
    <submittedName>
        <fullName evidence="2">Acetyltransferase (GNAT) family protein</fullName>
    </submittedName>
</protein>
<proteinExistence type="predicted"/>
<gene>
    <name evidence="2" type="ORF">EDD60_10433</name>
</gene>
<dbReference type="GeneID" id="98914728"/>
<dbReference type="SUPFAM" id="SSF55729">
    <property type="entry name" value="Acyl-CoA N-acyltransferases (Nat)"/>
    <property type="match status" value="1"/>
</dbReference>
<keyword evidence="2" id="KW-0808">Transferase</keyword>
<dbReference type="EMBL" id="SMCQ01000004">
    <property type="protein sequence ID" value="TCW01216.1"/>
    <property type="molecule type" value="Genomic_DNA"/>
</dbReference>
<dbReference type="RefSeq" id="WP_132226239.1">
    <property type="nucleotide sequence ID" value="NZ_JANKBF010000006.1"/>
</dbReference>
<evidence type="ECO:0000313" key="2">
    <source>
        <dbReference type="EMBL" id="TCW01216.1"/>
    </source>
</evidence>
<evidence type="ECO:0000313" key="3">
    <source>
        <dbReference type="Proteomes" id="UP000295515"/>
    </source>
</evidence>
<dbReference type="GO" id="GO:0016747">
    <property type="term" value="F:acyltransferase activity, transferring groups other than amino-acyl groups"/>
    <property type="evidence" value="ECO:0007669"/>
    <property type="project" value="InterPro"/>
</dbReference>
<accession>A0A4R3Z9C6</accession>
<dbReference type="Proteomes" id="UP000295515">
    <property type="component" value="Unassembled WGS sequence"/>
</dbReference>
<feature type="domain" description="N-acetyltransferase" evidence="1">
    <location>
        <begin position="5"/>
        <end position="163"/>
    </location>
</feature>
<dbReference type="InterPro" id="IPR016181">
    <property type="entry name" value="Acyl_CoA_acyltransferase"/>
</dbReference>
<name>A0A4R3Z9C6_9FIRM</name>
<comment type="caution">
    <text evidence="2">The sequence shown here is derived from an EMBL/GenBank/DDBJ whole genome shotgun (WGS) entry which is preliminary data.</text>
</comment>
<organism evidence="2 3">
    <name type="scientific">Longibaculum muris</name>
    <dbReference type="NCBI Taxonomy" id="1796628"/>
    <lineage>
        <taxon>Bacteria</taxon>
        <taxon>Bacillati</taxon>
        <taxon>Bacillota</taxon>
        <taxon>Erysipelotrichia</taxon>
        <taxon>Erysipelotrichales</taxon>
        <taxon>Coprobacillaceae</taxon>
        <taxon>Longibaculum</taxon>
    </lineage>
</organism>
<sequence length="167" mass="20099">MLEYIRIQEVDQQLYLFYLQQKEYFFHIEKNESLSFQDVVDDMLPPPGFENHEHYYYKVFENQRMIGYVDCMKGYRYSCIHDDHCLWIGLFLVNESDQRKHYGQQIFLDLLEMISDISLIQLGCLKNTPKGLAFWKHLGFYEIDHTCPPKREIIVLERKKSNDKGTV</sequence>
<reference evidence="2 3" key="1">
    <citation type="submission" date="2019-03" db="EMBL/GenBank/DDBJ databases">
        <title>Genomic Encyclopedia of Type Strains, Phase IV (KMG-IV): sequencing the most valuable type-strain genomes for metagenomic binning, comparative biology and taxonomic classification.</title>
        <authorList>
            <person name="Goeker M."/>
        </authorList>
    </citation>
    <scope>NUCLEOTIDE SEQUENCE [LARGE SCALE GENOMIC DNA]</scope>
    <source>
        <strain evidence="2 3">DSM 29487</strain>
    </source>
</reference>
<dbReference type="PROSITE" id="PS51186">
    <property type="entry name" value="GNAT"/>
    <property type="match status" value="1"/>
</dbReference>
<dbReference type="Pfam" id="PF00583">
    <property type="entry name" value="Acetyltransf_1"/>
    <property type="match status" value="1"/>
</dbReference>
<dbReference type="Gene3D" id="3.40.630.30">
    <property type="match status" value="1"/>
</dbReference>
<dbReference type="InterPro" id="IPR000182">
    <property type="entry name" value="GNAT_dom"/>
</dbReference>
<evidence type="ECO:0000259" key="1">
    <source>
        <dbReference type="PROSITE" id="PS51186"/>
    </source>
</evidence>
<keyword evidence="3" id="KW-1185">Reference proteome</keyword>
<dbReference type="AlphaFoldDB" id="A0A4R3Z9C6"/>